<name>A0A5B7WZI9_9FLAO</name>
<dbReference type="AlphaFoldDB" id="A0A5B7WZI9"/>
<accession>A0A5B7WZI9</accession>
<dbReference type="EMBL" id="CP040812">
    <property type="protein sequence ID" value="QCY68674.1"/>
    <property type="molecule type" value="Genomic_DNA"/>
</dbReference>
<organism evidence="1 2">
    <name type="scientific">Antarcticibacterium flavum</name>
    <dbReference type="NCBI Taxonomy" id="2058175"/>
    <lineage>
        <taxon>Bacteria</taxon>
        <taxon>Pseudomonadati</taxon>
        <taxon>Bacteroidota</taxon>
        <taxon>Flavobacteriia</taxon>
        <taxon>Flavobacteriales</taxon>
        <taxon>Flavobacteriaceae</taxon>
        <taxon>Antarcticibacterium</taxon>
    </lineage>
</organism>
<dbReference type="KEGG" id="afla:FHG64_04290"/>
<gene>
    <name evidence="1" type="ORF">FHG64_04290</name>
</gene>
<keyword evidence="2" id="KW-1185">Reference proteome</keyword>
<dbReference type="Proteomes" id="UP000309016">
    <property type="component" value="Chromosome"/>
</dbReference>
<dbReference type="OrthoDB" id="676275at2"/>
<sequence>MKTKSLILLMILGSFITCKSQVSNRNVQERKETQAILNSYFDGFENRGIHFNNKILQNYEGKHWSHLINPFHLSLIQNFNIKNESDVVHFENLFKEEIEFLQKSSRSFRIEKWTEILDKKNIVDSGTSMLSLSSPAFDRSLNYAIFYLSSNEGGSLIIFKKEGNKWVYFASGMVWIS</sequence>
<reference evidence="1 2" key="1">
    <citation type="submission" date="2019-06" db="EMBL/GenBank/DDBJ databases">
        <title>Complete genome sequence of Antarcticibacterium flavum KCTC 52984T from an Antarctic marine sediment.</title>
        <authorList>
            <person name="Lee Y.M."/>
            <person name="Shin S.C."/>
        </authorList>
    </citation>
    <scope>NUCLEOTIDE SEQUENCE [LARGE SCALE GENOMIC DNA]</scope>
    <source>
        <strain evidence="1 2">KCTC 52984</strain>
    </source>
</reference>
<evidence type="ECO:0000313" key="2">
    <source>
        <dbReference type="Proteomes" id="UP000309016"/>
    </source>
</evidence>
<proteinExistence type="predicted"/>
<protein>
    <submittedName>
        <fullName evidence="1">Uncharacterized protein</fullName>
    </submittedName>
</protein>
<dbReference type="RefSeq" id="WP_139065260.1">
    <property type="nucleotide sequence ID" value="NZ_CP040812.1"/>
</dbReference>
<evidence type="ECO:0000313" key="1">
    <source>
        <dbReference type="EMBL" id="QCY68674.1"/>
    </source>
</evidence>